<reference evidence="7 8" key="1">
    <citation type="submission" date="2020-04" db="EMBL/GenBank/DDBJ databases">
        <title>Nesterenkonia sp. nov., isolated from marine sediment.</title>
        <authorList>
            <person name="Zhang G."/>
        </authorList>
    </citation>
    <scope>NUCLEOTIDE SEQUENCE [LARGE SCALE GENOMIC DNA]</scope>
    <source>
        <strain evidence="7 8">MY13</strain>
    </source>
</reference>
<name>A0A7X8TJZ5_9MICC</name>
<dbReference type="GO" id="GO:0006508">
    <property type="term" value="P:proteolysis"/>
    <property type="evidence" value="ECO:0007669"/>
    <property type="project" value="UniProtKB-KW"/>
</dbReference>
<evidence type="ECO:0000256" key="1">
    <source>
        <dbReference type="ARBA" id="ARBA00007074"/>
    </source>
</evidence>
<feature type="domain" description="NlpC/P60" evidence="6">
    <location>
        <begin position="180"/>
        <end position="296"/>
    </location>
</feature>
<evidence type="ECO:0000313" key="8">
    <source>
        <dbReference type="Proteomes" id="UP000523139"/>
    </source>
</evidence>
<keyword evidence="2" id="KW-0645">Protease</keyword>
<feature type="compositionally biased region" description="Polar residues" evidence="5">
    <location>
        <begin position="83"/>
        <end position="98"/>
    </location>
</feature>
<evidence type="ECO:0000256" key="3">
    <source>
        <dbReference type="ARBA" id="ARBA00022801"/>
    </source>
</evidence>
<dbReference type="PANTHER" id="PTHR47053:SF1">
    <property type="entry name" value="MUREIN DD-ENDOPEPTIDASE MEPH-RELATED"/>
    <property type="match status" value="1"/>
</dbReference>
<protein>
    <recommendedName>
        <fullName evidence="6">NlpC/P60 domain-containing protein</fullName>
    </recommendedName>
</protein>
<evidence type="ECO:0000313" key="7">
    <source>
        <dbReference type="EMBL" id="NLS09944.1"/>
    </source>
</evidence>
<dbReference type="AlphaFoldDB" id="A0A7X8TJZ5"/>
<sequence>MTDTTTATQTRRQRREAAEMAARLDVKGRAAKTGRTAGVVLGASGLILSSSVSAAAVEVAPADEGRALTTVALDAQGALERVSATQPTSITASENLQLTFERPAVSTESAPEPEPEPEPAVQPVTAETTTEAPATEQAWGTEEQATAEQPAETQQYQQNNGETAATAETETYEEPQQEAPAANSSVISTGYTALGTPYVWAGSSLSGMDCSGFINWVYRQHGISLPRSTHGMLASLPRVSTPQPGDIVISTGIRSQYHAGIYAGNGQMLSSMASRGVTTHGYQDGWHNVVAILRPA</sequence>
<dbReference type="EMBL" id="JABAHY010000006">
    <property type="protein sequence ID" value="NLS09944.1"/>
    <property type="molecule type" value="Genomic_DNA"/>
</dbReference>
<gene>
    <name evidence="7" type="ORF">HGQ17_08000</name>
</gene>
<comment type="caution">
    <text evidence="7">The sequence shown here is derived from an EMBL/GenBank/DDBJ whole genome shotgun (WGS) entry which is preliminary data.</text>
</comment>
<dbReference type="InterPro" id="IPR000064">
    <property type="entry name" value="NLP_P60_dom"/>
</dbReference>
<evidence type="ECO:0000256" key="4">
    <source>
        <dbReference type="ARBA" id="ARBA00022807"/>
    </source>
</evidence>
<proteinExistence type="inferred from homology"/>
<comment type="similarity">
    <text evidence="1">Belongs to the peptidase C40 family.</text>
</comment>
<dbReference type="SUPFAM" id="SSF54001">
    <property type="entry name" value="Cysteine proteinases"/>
    <property type="match status" value="1"/>
</dbReference>
<accession>A0A7X8TJZ5</accession>
<dbReference type="Proteomes" id="UP000523139">
    <property type="component" value="Unassembled WGS sequence"/>
</dbReference>
<keyword evidence="8" id="KW-1185">Reference proteome</keyword>
<keyword evidence="4" id="KW-0788">Thiol protease</keyword>
<evidence type="ECO:0000259" key="6">
    <source>
        <dbReference type="PROSITE" id="PS51935"/>
    </source>
</evidence>
<dbReference type="PROSITE" id="PS51935">
    <property type="entry name" value="NLPC_P60"/>
    <property type="match status" value="1"/>
</dbReference>
<dbReference type="GO" id="GO:0008234">
    <property type="term" value="F:cysteine-type peptidase activity"/>
    <property type="evidence" value="ECO:0007669"/>
    <property type="project" value="UniProtKB-KW"/>
</dbReference>
<feature type="compositionally biased region" description="Low complexity" evidence="5">
    <location>
        <begin position="119"/>
        <end position="169"/>
    </location>
</feature>
<evidence type="ECO:0000256" key="5">
    <source>
        <dbReference type="SAM" id="MobiDB-lite"/>
    </source>
</evidence>
<dbReference type="RefSeq" id="WP_168887425.1">
    <property type="nucleotide sequence ID" value="NZ_JABAHY010000006.1"/>
</dbReference>
<feature type="region of interest" description="Disordered" evidence="5">
    <location>
        <begin position="83"/>
        <end position="183"/>
    </location>
</feature>
<keyword evidence="3" id="KW-0378">Hydrolase</keyword>
<dbReference type="Gene3D" id="3.90.1720.10">
    <property type="entry name" value="endopeptidase domain like (from Nostoc punctiforme)"/>
    <property type="match status" value="1"/>
</dbReference>
<dbReference type="InterPro" id="IPR051202">
    <property type="entry name" value="Peptidase_C40"/>
</dbReference>
<evidence type="ECO:0000256" key="2">
    <source>
        <dbReference type="ARBA" id="ARBA00022670"/>
    </source>
</evidence>
<dbReference type="Pfam" id="PF00877">
    <property type="entry name" value="NLPC_P60"/>
    <property type="match status" value="1"/>
</dbReference>
<dbReference type="PANTHER" id="PTHR47053">
    <property type="entry name" value="MUREIN DD-ENDOPEPTIDASE MEPH-RELATED"/>
    <property type="match status" value="1"/>
</dbReference>
<organism evidence="7 8">
    <name type="scientific">Nesterenkonia sedimenti</name>
    <dbReference type="NCBI Taxonomy" id="1463632"/>
    <lineage>
        <taxon>Bacteria</taxon>
        <taxon>Bacillati</taxon>
        <taxon>Actinomycetota</taxon>
        <taxon>Actinomycetes</taxon>
        <taxon>Micrococcales</taxon>
        <taxon>Micrococcaceae</taxon>
        <taxon>Nesterenkonia</taxon>
    </lineage>
</organism>
<dbReference type="InterPro" id="IPR038765">
    <property type="entry name" value="Papain-like_cys_pep_sf"/>
</dbReference>